<comment type="caution">
    <text evidence="7">The sequence shown here is derived from an EMBL/GenBank/DDBJ whole genome shotgun (WGS) entry which is preliminary data.</text>
</comment>
<comment type="similarity">
    <text evidence="1">Belongs to the sigma-70 factor family. ECF subfamily.</text>
</comment>
<feature type="compositionally biased region" description="Basic and acidic residues" evidence="5">
    <location>
        <begin position="26"/>
        <end position="39"/>
    </location>
</feature>
<dbReference type="GO" id="GO:0003677">
    <property type="term" value="F:DNA binding"/>
    <property type="evidence" value="ECO:0007669"/>
    <property type="project" value="InterPro"/>
</dbReference>
<dbReference type="InterPro" id="IPR036388">
    <property type="entry name" value="WH-like_DNA-bd_sf"/>
</dbReference>
<evidence type="ECO:0000313" key="8">
    <source>
        <dbReference type="Proteomes" id="UP000316541"/>
    </source>
</evidence>
<dbReference type="InterPro" id="IPR052704">
    <property type="entry name" value="ECF_Sigma-70_Domain"/>
</dbReference>
<dbReference type="Pfam" id="PF08281">
    <property type="entry name" value="Sigma70_r4_2"/>
    <property type="match status" value="1"/>
</dbReference>
<name>A0A544YKG5_9ACTN</name>
<keyword evidence="3" id="KW-0731">Sigma factor</keyword>
<reference evidence="7 8" key="1">
    <citation type="submission" date="2019-07" db="EMBL/GenBank/DDBJ databases">
        <title>Microbispora hainanensis DSM 45428.</title>
        <authorList>
            <person name="Thawai C."/>
        </authorList>
    </citation>
    <scope>NUCLEOTIDE SEQUENCE [LARGE SCALE GENOMIC DNA]</scope>
    <source>
        <strain evidence="7 8">DSM 45428</strain>
    </source>
</reference>
<dbReference type="PANTHER" id="PTHR30173">
    <property type="entry name" value="SIGMA 19 FACTOR"/>
    <property type="match status" value="1"/>
</dbReference>
<dbReference type="InterPro" id="IPR013324">
    <property type="entry name" value="RNA_pol_sigma_r3/r4-like"/>
</dbReference>
<evidence type="ECO:0000256" key="4">
    <source>
        <dbReference type="ARBA" id="ARBA00023163"/>
    </source>
</evidence>
<dbReference type="SUPFAM" id="SSF88659">
    <property type="entry name" value="Sigma3 and sigma4 domains of RNA polymerase sigma factors"/>
    <property type="match status" value="1"/>
</dbReference>
<dbReference type="GO" id="GO:0006352">
    <property type="term" value="P:DNA-templated transcription initiation"/>
    <property type="evidence" value="ECO:0007669"/>
    <property type="project" value="InterPro"/>
</dbReference>
<feature type="domain" description="RNA polymerase sigma factor 70 region 4 type 2" evidence="6">
    <location>
        <begin position="135"/>
        <end position="176"/>
    </location>
</feature>
<keyword evidence="4" id="KW-0804">Transcription</keyword>
<feature type="region of interest" description="Disordered" evidence="5">
    <location>
        <begin position="1"/>
        <end position="39"/>
    </location>
</feature>
<evidence type="ECO:0000313" key="7">
    <source>
        <dbReference type="EMBL" id="TQS17264.1"/>
    </source>
</evidence>
<gene>
    <name evidence="7" type="ORF">FLX08_30320</name>
</gene>
<dbReference type="AlphaFoldDB" id="A0A544YKG5"/>
<dbReference type="EMBL" id="VIRM01000048">
    <property type="protein sequence ID" value="TQS17264.1"/>
    <property type="molecule type" value="Genomic_DNA"/>
</dbReference>
<evidence type="ECO:0000259" key="6">
    <source>
        <dbReference type="Pfam" id="PF08281"/>
    </source>
</evidence>
<sequence>MARASYRTGSRGPDAGPRLRGGCMERNPERPAEDRRRASQAFEEHAALLHEVARSMLGDAGEATRVVEEARTRWLAGQGDPSAGSPDALVGLVSVLALTRLRAAQANGEEHIGPWLPEPLRGEPDLKMAESVSAALATVLGMLDQEERTVFMLRHGFGLAYADIASVTGLTEEGVRGIDARAKAQVRCEVPHL</sequence>
<protein>
    <recommendedName>
        <fullName evidence="6">RNA polymerase sigma factor 70 region 4 type 2 domain-containing protein</fullName>
    </recommendedName>
</protein>
<proteinExistence type="inferred from homology"/>
<evidence type="ECO:0000256" key="1">
    <source>
        <dbReference type="ARBA" id="ARBA00010641"/>
    </source>
</evidence>
<dbReference type="InterPro" id="IPR013249">
    <property type="entry name" value="RNA_pol_sigma70_r4_t2"/>
</dbReference>
<dbReference type="PANTHER" id="PTHR30173:SF36">
    <property type="entry name" value="ECF RNA POLYMERASE SIGMA FACTOR SIGJ"/>
    <property type="match status" value="1"/>
</dbReference>
<dbReference type="Proteomes" id="UP000316541">
    <property type="component" value="Unassembled WGS sequence"/>
</dbReference>
<evidence type="ECO:0000256" key="5">
    <source>
        <dbReference type="SAM" id="MobiDB-lite"/>
    </source>
</evidence>
<dbReference type="CDD" id="cd06171">
    <property type="entry name" value="Sigma70_r4"/>
    <property type="match status" value="1"/>
</dbReference>
<dbReference type="GO" id="GO:0016987">
    <property type="term" value="F:sigma factor activity"/>
    <property type="evidence" value="ECO:0007669"/>
    <property type="project" value="UniProtKB-KW"/>
</dbReference>
<organism evidence="7 8">
    <name type="scientific">Microbispora hainanensis</name>
    <dbReference type="NCBI Taxonomy" id="568844"/>
    <lineage>
        <taxon>Bacteria</taxon>
        <taxon>Bacillati</taxon>
        <taxon>Actinomycetota</taxon>
        <taxon>Actinomycetes</taxon>
        <taxon>Streptosporangiales</taxon>
        <taxon>Streptosporangiaceae</taxon>
        <taxon>Microbispora</taxon>
    </lineage>
</organism>
<keyword evidence="2" id="KW-0805">Transcription regulation</keyword>
<accession>A0A544YKG5</accession>
<evidence type="ECO:0000256" key="2">
    <source>
        <dbReference type="ARBA" id="ARBA00023015"/>
    </source>
</evidence>
<evidence type="ECO:0000256" key="3">
    <source>
        <dbReference type="ARBA" id="ARBA00023082"/>
    </source>
</evidence>
<dbReference type="Gene3D" id="1.10.10.10">
    <property type="entry name" value="Winged helix-like DNA-binding domain superfamily/Winged helix DNA-binding domain"/>
    <property type="match status" value="1"/>
</dbReference>